<feature type="transmembrane region" description="Helical" evidence="1">
    <location>
        <begin position="95"/>
        <end position="112"/>
    </location>
</feature>
<evidence type="ECO:0000313" key="3">
    <source>
        <dbReference type="Proteomes" id="UP000598120"/>
    </source>
</evidence>
<feature type="transmembrane region" description="Helical" evidence="1">
    <location>
        <begin position="12"/>
        <end position="30"/>
    </location>
</feature>
<evidence type="ECO:0008006" key="4">
    <source>
        <dbReference type="Google" id="ProtNLM"/>
    </source>
</evidence>
<keyword evidence="3" id="KW-1185">Reference proteome</keyword>
<keyword evidence="1" id="KW-0472">Membrane</keyword>
<dbReference type="Proteomes" id="UP000598120">
    <property type="component" value="Unassembled WGS sequence"/>
</dbReference>
<name>A0A8J2XA26_9FLAO</name>
<comment type="caution">
    <text evidence="2">The sequence shown here is derived from an EMBL/GenBank/DDBJ whole genome shotgun (WGS) entry which is preliminary data.</text>
</comment>
<keyword evidence="1" id="KW-0812">Transmembrane</keyword>
<sequence length="267" mass="31257">MKLRHKIKPNTILAYVLLVLFALNCLASYQSDIFVFKDVDVLISKITTLITTTILLTFYFAQKNRMATVFFTIFLLFFIGDALAVFNLVDISLKLAEAAYLCAYLLIIFVLFGQLKRIKFDGIVSIYLILVLLLNSYFLYVLYGVVKENFVDDLNLGLYIFNGVALIVMCFFAFAVYLNKETSQSITYLLMVFCFVFSDVLKYICDLYVYYWLFELFERMLHLIALYLLYRYVFEHHTASEHKEQKVTLTEYFIPTTAKLKEIRVNL</sequence>
<dbReference type="AlphaFoldDB" id="A0A8J2XA26"/>
<organism evidence="2 3">
    <name type="scientific">Aquaticitalea lipolytica</name>
    <dbReference type="NCBI Taxonomy" id="1247562"/>
    <lineage>
        <taxon>Bacteria</taxon>
        <taxon>Pseudomonadati</taxon>
        <taxon>Bacteroidota</taxon>
        <taxon>Flavobacteriia</taxon>
        <taxon>Flavobacteriales</taxon>
        <taxon>Flavobacteriaceae</taxon>
        <taxon>Aquaticitalea</taxon>
    </lineage>
</organism>
<reference evidence="2 3" key="1">
    <citation type="journal article" date="2014" name="Int. J. Syst. Evol. Microbiol.">
        <title>Complete genome sequence of Corynebacterium casei LMG S-19264T (=DSM 44701T), isolated from a smear-ripened cheese.</title>
        <authorList>
            <consortium name="US DOE Joint Genome Institute (JGI-PGF)"/>
            <person name="Walter F."/>
            <person name="Albersmeier A."/>
            <person name="Kalinowski J."/>
            <person name="Ruckert C."/>
        </authorList>
    </citation>
    <scope>NUCLEOTIDE SEQUENCE [LARGE SCALE GENOMIC DNA]</scope>
    <source>
        <strain evidence="2 3">CGMCC 1.15295</strain>
    </source>
</reference>
<feature type="transmembrane region" description="Helical" evidence="1">
    <location>
        <begin position="124"/>
        <end position="146"/>
    </location>
</feature>
<accession>A0A8J2XA26</accession>
<evidence type="ECO:0000256" key="1">
    <source>
        <dbReference type="SAM" id="Phobius"/>
    </source>
</evidence>
<feature type="transmembrane region" description="Helical" evidence="1">
    <location>
        <begin position="68"/>
        <end position="89"/>
    </location>
</feature>
<dbReference type="EMBL" id="BMIC01000002">
    <property type="protein sequence ID" value="GFZ86484.1"/>
    <property type="molecule type" value="Genomic_DNA"/>
</dbReference>
<feature type="transmembrane region" description="Helical" evidence="1">
    <location>
        <begin position="185"/>
        <end position="204"/>
    </location>
</feature>
<keyword evidence="1" id="KW-1133">Transmembrane helix</keyword>
<protein>
    <recommendedName>
        <fullName evidence="4">YhhN-like protein</fullName>
    </recommendedName>
</protein>
<feature type="transmembrane region" description="Helical" evidence="1">
    <location>
        <begin position="158"/>
        <end position="178"/>
    </location>
</feature>
<dbReference type="RefSeq" id="WP_188605959.1">
    <property type="nucleotide sequence ID" value="NZ_BMIC01000002.1"/>
</dbReference>
<feature type="transmembrane region" description="Helical" evidence="1">
    <location>
        <begin position="42"/>
        <end position="61"/>
    </location>
</feature>
<evidence type="ECO:0000313" key="2">
    <source>
        <dbReference type="EMBL" id="GFZ86484.1"/>
    </source>
</evidence>
<gene>
    <name evidence="2" type="ORF">GCM10011531_17280</name>
</gene>
<proteinExistence type="predicted"/>